<evidence type="ECO:0000256" key="8">
    <source>
        <dbReference type="ARBA" id="ARBA00022967"/>
    </source>
</evidence>
<dbReference type="InterPro" id="IPR008250">
    <property type="entry name" value="ATPase_P-typ_transduc_dom_A_sf"/>
</dbReference>
<feature type="transmembrane region" description="Helical" evidence="11">
    <location>
        <begin position="847"/>
        <end position="866"/>
    </location>
</feature>
<dbReference type="Gene3D" id="2.70.150.10">
    <property type="entry name" value="Calcium-transporting ATPase, cytoplasmic transduction domain A"/>
    <property type="match status" value="1"/>
</dbReference>
<dbReference type="InterPro" id="IPR059000">
    <property type="entry name" value="ATPase_P-type_domA"/>
</dbReference>
<feature type="transmembrane region" description="Helical" evidence="11">
    <location>
        <begin position="246"/>
        <end position="266"/>
    </location>
</feature>
<dbReference type="GO" id="GO:0005524">
    <property type="term" value="F:ATP binding"/>
    <property type="evidence" value="ECO:0007669"/>
    <property type="project" value="UniProtKB-KW"/>
</dbReference>
<dbReference type="PANTHER" id="PTHR43294">
    <property type="entry name" value="SODIUM/POTASSIUM-TRANSPORTING ATPASE SUBUNIT ALPHA"/>
    <property type="match status" value="1"/>
</dbReference>
<keyword evidence="9 11" id="KW-1133">Transmembrane helix</keyword>
<dbReference type="SFLD" id="SFLDF00027">
    <property type="entry name" value="p-type_atpase"/>
    <property type="match status" value="1"/>
</dbReference>
<dbReference type="InterPro" id="IPR023298">
    <property type="entry name" value="ATPase_P-typ_TM_dom_sf"/>
</dbReference>
<keyword evidence="4 11" id="KW-0812">Transmembrane</keyword>
<evidence type="ECO:0000256" key="2">
    <source>
        <dbReference type="ARBA" id="ARBA00022475"/>
    </source>
</evidence>
<keyword evidence="6" id="KW-0067">ATP-binding</keyword>
<dbReference type="SUPFAM" id="SSF81665">
    <property type="entry name" value="Calcium ATPase, transmembrane domain M"/>
    <property type="match status" value="1"/>
</dbReference>
<dbReference type="SUPFAM" id="SSF56784">
    <property type="entry name" value="HAD-like"/>
    <property type="match status" value="1"/>
</dbReference>
<dbReference type="Proteomes" id="UP000538031">
    <property type="component" value="Unassembled WGS sequence"/>
</dbReference>
<dbReference type="EMBL" id="DUHT01000035">
    <property type="protein sequence ID" value="HIH64610.1"/>
    <property type="molecule type" value="Genomic_DNA"/>
</dbReference>
<reference evidence="14" key="1">
    <citation type="journal article" date="2020" name="bioRxiv">
        <title>A rank-normalized archaeal taxonomy based on genome phylogeny resolves widespread incomplete and uneven classifications.</title>
        <authorList>
            <person name="Rinke C."/>
            <person name="Chuvochina M."/>
            <person name="Mussig A.J."/>
            <person name="Chaumeil P.-A."/>
            <person name="Waite D.W."/>
            <person name="Whitman W.B."/>
            <person name="Parks D.H."/>
            <person name="Hugenholtz P."/>
        </authorList>
    </citation>
    <scope>NUCLEOTIDE SEQUENCE [LARGE SCALE GENOMIC DNA]</scope>
</reference>
<dbReference type="Pfam" id="PF08282">
    <property type="entry name" value="Hydrolase_3"/>
    <property type="match status" value="1"/>
</dbReference>
<feature type="transmembrane region" description="Helical" evidence="11">
    <location>
        <begin position="754"/>
        <end position="773"/>
    </location>
</feature>
<dbReference type="InterPro" id="IPR004014">
    <property type="entry name" value="ATPase_P-typ_cation-transptr_N"/>
</dbReference>
<comment type="subcellular location">
    <subcellularLocation>
        <location evidence="1">Cell membrane</location>
        <topology evidence="1">Multi-pass membrane protein</topology>
    </subcellularLocation>
</comment>
<evidence type="ECO:0000256" key="6">
    <source>
        <dbReference type="ARBA" id="ARBA00022840"/>
    </source>
</evidence>
<dbReference type="InterPro" id="IPR006068">
    <property type="entry name" value="ATPase_P-typ_cation-transptr_C"/>
</dbReference>
<dbReference type="PANTHER" id="PTHR43294:SF21">
    <property type="entry name" value="CATION TRANSPORTING ATPASE"/>
    <property type="match status" value="1"/>
</dbReference>
<dbReference type="NCBIfam" id="TIGR01494">
    <property type="entry name" value="ATPase_P-type"/>
    <property type="match status" value="4"/>
</dbReference>
<keyword evidence="3" id="KW-0597">Phosphoprotein</keyword>
<dbReference type="InterPro" id="IPR018303">
    <property type="entry name" value="ATPase_P-typ_P_site"/>
</dbReference>
<dbReference type="InterPro" id="IPR044492">
    <property type="entry name" value="P_typ_ATPase_HD_dom"/>
</dbReference>
<feature type="domain" description="Cation-transporting P-type ATPase N-terminal" evidence="12">
    <location>
        <begin position="6"/>
        <end position="78"/>
    </location>
</feature>
<keyword evidence="8" id="KW-1278">Translocase</keyword>
<feature type="transmembrane region" description="Helical" evidence="11">
    <location>
        <begin position="817"/>
        <end position="835"/>
    </location>
</feature>
<feature type="transmembrane region" description="Helical" evidence="11">
    <location>
        <begin position="785"/>
        <end position="805"/>
    </location>
</feature>
<sequence>MSRWKNISEMRPEAVPDELETSVNGLKEAEIRKRLNIYGPNEIRFKKPMPLLRFLKQFQSLLVYVLLVVGIFTAFIGEWIDTLVIAGVVVLNSTVGFIQEGKASEAIEALQKFTESKSTVIRDGEKVRIPSRFLVPGDIIITGGGEISPADIRILESKNLLVDESALTGESLPVEKDADPLTDEDIEEGEFRNILFSGTLIMKGRAMGAVISTGSETELGRIAETVQKVEVKTPLLKKIDEFSRTIAITVIILATLNFTAALTFGYDAVFSFLTSTSLAVAAIPEGLPAVLTVTLALAVRAMAERNAIVRNLPSVETLGSVTVICSDKTGTLTRNEMTVKCIYTGGILYEVEGTGYDPEGKIKREGADITENPGPLNDILTCALNCNNASVEDGVLHGDPTEGALVVAAHKGGIRTPKGRLDEIPFDSSRKYMAVLTEDGTIYAKGAPERIIEMCSQEAGEEKNVEIDRESLMEIFHQITARGLRVLAFAEKPHDGDKIHDHDLQDMVFLGFQGMMDPPRPEAVDAVSRCKSAGIRIIMITGDHAGTAQAVSQELGIETGRVMTGPEISSMEDDELRESLEDCNVFARAAPEHKYRITEILRENGEIVAMTGDGVNDAPALKIADIGISMGSGTEVAKESSDMVLADDNFATIVAAVSEGRNVYERIRRIIYYVLPTSGGQALIILLSFLLSPLIPTFSSSLPLLPLQILWINMFDGIFLALPLVAEASEESVLERPPRNPEAGIVDSAFIRKVGLVSASMALSGISVFYMAISAGLDVVGARTATFTTVILVHVFYLLTARSLDESVLRIPQKNPWVLYGIFITVAITLLIVYLPDLELIFRTGPFPAAWWALIIPFSLTGLMAIEIEKYIMRRWKHE</sequence>
<dbReference type="InterPro" id="IPR023299">
    <property type="entry name" value="ATPase_P-typ_cyto_dom_N"/>
</dbReference>
<evidence type="ECO:0000256" key="4">
    <source>
        <dbReference type="ARBA" id="ARBA00022692"/>
    </source>
</evidence>
<feature type="transmembrane region" description="Helical" evidence="11">
    <location>
        <begin position="54"/>
        <end position="76"/>
    </location>
</feature>
<dbReference type="AlphaFoldDB" id="A0A7J4MWA4"/>
<dbReference type="SFLD" id="SFLDS00003">
    <property type="entry name" value="Haloacid_Dehalogenase"/>
    <property type="match status" value="1"/>
</dbReference>
<dbReference type="Pfam" id="PF00689">
    <property type="entry name" value="Cation_ATPase_C"/>
    <property type="match status" value="1"/>
</dbReference>
<feature type="transmembrane region" description="Helical" evidence="11">
    <location>
        <begin position="670"/>
        <end position="695"/>
    </location>
</feature>
<proteinExistence type="predicted"/>
<evidence type="ECO:0000256" key="1">
    <source>
        <dbReference type="ARBA" id="ARBA00004651"/>
    </source>
</evidence>
<dbReference type="InterPro" id="IPR001757">
    <property type="entry name" value="P_typ_ATPase"/>
</dbReference>
<dbReference type="FunFam" id="2.70.150.10:FF:000160">
    <property type="entry name" value="Sarcoplasmic/endoplasmic reticulum calcium ATPase 1"/>
    <property type="match status" value="1"/>
</dbReference>
<evidence type="ECO:0000256" key="3">
    <source>
        <dbReference type="ARBA" id="ARBA00022553"/>
    </source>
</evidence>
<dbReference type="PRINTS" id="PR00120">
    <property type="entry name" value="HATPASE"/>
</dbReference>
<evidence type="ECO:0000313" key="13">
    <source>
        <dbReference type="EMBL" id="HIH64610.1"/>
    </source>
</evidence>
<dbReference type="Pfam" id="PF00122">
    <property type="entry name" value="E1-E2_ATPase"/>
    <property type="match status" value="1"/>
</dbReference>
<dbReference type="PROSITE" id="PS00154">
    <property type="entry name" value="ATPASE_E1_E2"/>
    <property type="match status" value="1"/>
</dbReference>
<keyword evidence="7" id="KW-0460">Magnesium</keyword>
<dbReference type="GO" id="GO:0016887">
    <property type="term" value="F:ATP hydrolysis activity"/>
    <property type="evidence" value="ECO:0007669"/>
    <property type="project" value="InterPro"/>
</dbReference>
<feature type="transmembrane region" description="Helical" evidence="11">
    <location>
        <begin position="278"/>
        <end position="299"/>
    </location>
</feature>
<dbReference type="InterPro" id="IPR050510">
    <property type="entry name" value="Cation_transp_ATPase_P-type"/>
</dbReference>
<keyword evidence="2" id="KW-1003">Cell membrane</keyword>
<evidence type="ECO:0000256" key="5">
    <source>
        <dbReference type="ARBA" id="ARBA00022741"/>
    </source>
</evidence>
<dbReference type="Pfam" id="PF00690">
    <property type="entry name" value="Cation_ATPase_N"/>
    <property type="match status" value="1"/>
</dbReference>
<evidence type="ECO:0000256" key="11">
    <source>
        <dbReference type="SAM" id="Phobius"/>
    </source>
</evidence>
<dbReference type="PRINTS" id="PR00119">
    <property type="entry name" value="CATATPASE"/>
</dbReference>
<dbReference type="InterPro" id="IPR036412">
    <property type="entry name" value="HAD-like_sf"/>
</dbReference>
<comment type="caution">
    <text evidence="13">The sequence shown here is derived from an EMBL/GenBank/DDBJ whole genome shotgun (WGS) entry which is preliminary data.</text>
</comment>
<evidence type="ECO:0000256" key="7">
    <source>
        <dbReference type="ARBA" id="ARBA00022842"/>
    </source>
</evidence>
<dbReference type="Gene3D" id="1.20.1110.10">
    <property type="entry name" value="Calcium-transporting ATPase, transmembrane domain"/>
    <property type="match status" value="1"/>
</dbReference>
<dbReference type="SUPFAM" id="SSF81653">
    <property type="entry name" value="Calcium ATPase, transduction domain A"/>
    <property type="match status" value="1"/>
</dbReference>
<protein>
    <submittedName>
        <fullName evidence="13">HAD-IC family P-type ATPase</fullName>
    </submittedName>
</protein>
<name>A0A7J4MWA4_METTF</name>
<organism evidence="13 14">
    <name type="scientific">Methanothermobacter thermautotrophicus</name>
    <name type="common">Methanobacterium thermoformicicum</name>
    <dbReference type="NCBI Taxonomy" id="145262"/>
    <lineage>
        <taxon>Archaea</taxon>
        <taxon>Methanobacteriati</taxon>
        <taxon>Methanobacteriota</taxon>
        <taxon>Methanomada group</taxon>
        <taxon>Methanobacteria</taxon>
        <taxon>Methanobacteriales</taxon>
        <taxon>Methanobacteriaceae</taxon>
        <taxon>Methanothermobacter</taxon>
    </lineage>
</organism>
<evidence type="ECO:0000256" key="9">
    <source>
        <dbReference type="ARBA" id="ARBA00022989"/>
    </source>
</evidence>
<evidence type="ECO:0000256" key="10">
    <source>
        <dbReference type="ARBA" id="ARBA00023136"/>
    </source>
</evidence>
<keyword evidence="10 11" id="KW-0472">Membrane</keyword>
<dbReference type="FunFam" id="3.40.50.1000:FF:000001">
    <property type="entry name" value="Phospholipid-transporting ATPase IC"/>
    <property type="match status" value="1"/>
</dbReference>
<dbReference type="InterPro" id="IPR023214">
    <property type="entry name" value="HAD_sf"/>
</dbReference>
<dbReference type="SMART" id="SM00831">
    <property type="entry name" value="Cation_ATPase_N"/>
    <property type="match status" value="1"/>
</dbReference>
<dbReference type="SUPFAM" id="SSF81660">
    <property type="entry name" value="Metal cation-transporting ATPase, ATP-binding domain N"/>
    <property type="match status" value="1"/>
</dbReference>
<dbReference type="Pfam" id="PF13246">
    <property type="entry name" value="Cation_ATPase"/>
    <property type="match status" value="1"/>
</dbReference>
<dbReference type="Gene3D" id="3.40.50.1000">
    <property type="entry name" value="HAD superfamily/HAD-like"/>
    <property type="match status" value="1"/>
</dbReference>
<dbReference type="Gene3D" id="3.40.1110.10">
    <property type="entry name" value="Calcium-transporting ATPase, cytoplasmic domain N"/>
    <property type="match status" value="1"/>
</dbReference>
<dbReference type="GO" id="GO:0005886">
    <property type="term" value="C:plasma membrane"/>
    <property type="evidence" value="ECO:0007669"/>
    <property type="project" value="UniProtKB-SubCell"/>
</dbReference>
<evidence type="ECO:0000313" key="14">
    <source>
        <dbReference type="Proteomes" id="UP000538031"/>
    </source>
</evidence>
<gene>
    <name evidence="13" type="ORF">HA285_03295</name>
</gene>
<dbReference type="SFLD" id="SFLDG00002">
    <property type="entry name" value="C1.7:_P-type_atpase_like"/>
    <property type="match status" value="1"/>
</dbReference>
<evidence type="ECO:0000259" key="12">
    <source>
        <dbReference type="SMART" id="SM00831"/>
    </source>
</evidence>
<feature type="transmembrane region" description="Helical" evidence="11">
    <location>
        <begin position="707"/>
        <end position="726"/>
    </location>
</feature>
<accession>A0A7J4MWA4</accession>
<keyword evidence="5" id="KW-0547">Nucleotide-binding</keyword>